<comment type="caution">
    <text evidence="1">The sequence shown here is derived from an EMBL/GenBank/DDBJ whole genome shotgun (WGS) entry which is preliminary data.</text>
</comment>
<accession>A0A3M7SJ93</accession>
<keyword evidence="2" id="KW-1185">Reference proteome</keyword>
<sequence length="66" mass="7758">MYYALHYSQLNLKKEFNPGYKILNTEEEFKSIALDNPRPDLANLQKKGLLNNSEYDLIIPYLIPIK</sequence>
<dbReference type="Proteomes" id="UP000276133">
    <property type="component" value="Unassembled WGS sequence"/>
</dbReference>
<name>A0A3M7SJ93_BRAPC</name>
<evidence type="ECO:0000313" key="1">
    <source>
        <dbReference type="EMBL" id="RNA35831.1"/>
    </source>
</evidence>
<gene>
    <name evidence="1" type="ORF">BpHYR1_022671</name>
</gene>
<dbReference type="EMBL" id="REGN01001283">
    <property type="protein sequence ID" value="RNA35831.1"/>
    <property type="molecule type" value="Genomic_DNA"/>
</dbReference>
<protein>
    <submittedName>
        <fullName evidence="1">Uncharacterized protein</fullName>
    </submittedName>
</protein>
<organism evidence="1 2">
    <name type="scientific">Brachionus plicatilis</name>
    <name type="common">Marine rotifer</name>
    <name type="synonym">Brachionus muelleri</name>
    <dbReference type="NCBI Taxonomy" id="10195"/>
    <lineage>
        <taxon>Eukaryota</taxon>
        <taxon>Metazoa</taxon>
        <taxon>Spiralia</taxon>
        <taxon>Gnathifera</taxon>
        <taxon>Rotifera</taxon>
        <taxon>Eurotatoria</taxon>
        <taxon>Monogononta</taxon>
        <taxon>Pseudotrocha</taxon>
        <taxon>Ploima</taxon>
        <taxon>Brachionidae</taxon>
        <taxon>Brachionus</taxon>
    </lineage>
</organism>
<dbReference type="AlphaFoldDB" id="A0A3M7SJ93"/>
<proteinExistence type="predicted"/>
<evidence type="ECO:0000313" key="2">
    <source>
        <dbReference type="Proteomes" id="UP000276133"/>
    </source>
</evidence>
<reference evidence="1 2" key="1">
    <citation type="journal article" date="2018" name="Sci. Rep.">
        <title>Genomic signatures of local adaptation to the degree of environmental predictability in rotifers.</title>
        <authorList>
            <person name="Franch-Gras L."/>
            <person name="Hahn C."/>
            <person name="Garcia-Roger E.M."/>
            <person name="Carmona M.J."/>
            <person name="Serra M."/>
            <person name="Gomez A."/>
        </authorList>
    </citation>
    <scope>NUCLEOTIDE SEQUENCE [LARGE SCALE GENOMIC DNA]</scope>
    <source>
        <strain evidence="1">HYR1</strain>
    </source>
</reference>